<proteinExistence type="predicted"/>
<gene>
    <name evidence="2" type="primary">LOC109689957</name>
</gene>
<accession>A0AC58L8J1</accession>
<reference evidence="2" key="1">
    <citation type="submission" date="2025-08" db="UniProtKB">
        <authorList>
            <consortium name="RefSeq"/>
        </authorList>
    </citation>
    <scope>IDENTIFICATION</scope>
</reference>
<evidence type="ECO:0000313" key="1">
    <source>
        <dbReference type="Proteomes" id="UP001732720"/>
    </source>
</evidence>
<name>A0AC58L8J1_CASCN</name>
<organism evidence="1 2">
    <name type="scientific">Castor canadensis</name>
    <name type="common">American beaver</name>
    <dbReference type="NCBI Taxonomy" id="51338"/>
    <lineage>
        <taxon>Eukaryota</taxon>
        <taxon>Metazoa</taxon>
        <taxon>Chordata</taxon>
        <taxon>Craniata</taxon>
        <taxon>Vertebrata</taxon>
        <taxon>Euteleostomi</taxon>
        <taxon>Mammalia</taxon>
        <taxon>Eutheria</taxon>
        <taxon>Euarchontoglires</taxon>
        <taxon>Glires</taxon>
        <taxon>Rodentia</taxon>
        <taxon>Castorimorpha</taxon>
        <taxon>Castoridae</taxon>
        <taxon>Castor</taxon>
    </lineage>
</organism>
<dbReference type="Proteomes" id="UP001732720">
    <property type="component" value="Chromosome 16"/>
</dbReference>
<evidence type="ECO:0000313" key="2">
    <source>
        <dbReference type="RefSeq" id="XP_073913464.1"/>
    </source>
</evidence>
<sequence length="562" mass="60994">MMGPLLLAILWVGEWTQDIRSKELGQDSHDLARGCSNKKPTHELEVQRSVLVQEGLCLYLSCNIAKPSTWTVPVYGYWFQKDADTNHDPPVATNKPAKPVQKGTQGRFRFLGDLSNNCSLSIRDVRKDDNGSYFFRVEAGDFKWNYCNKPVYVQVTALNHTPHIIIPRTLEPGHPTKVTCSASWACEQGTPPIFSWMSAALTSPGPKTALSSMLTLTPRPQDHGTNLTCQVTFPGADVTVKKTIQLNVSYAPQNLIISVSWGNSTGSAALSSGSSLHIQEGESLRLVCVPDSNPPATLKWTKKGQTLRTSQPSNNGVLELPWVELEDQGKYVCHAQNLLGTQTASVSLIVHNVLKLLGPSCSWGAEGLHCSCSSRAWPPPSLRWRRGEVLLEGISSNTSFTVTSSSAGPWVNSSLNIHRGLSTDLRITCEAQSNHGTQSGTVFLLPGNPEPRKAMVQGVVGGAGAMVLLAICLSLSFCIVKTCRKKSRQKAASGDGTHPEVRTGSLDHLNASELHSTPSHPPPVGEQPEAHYASLSFPTPKSTRPQAQVSNTTEYSEIKIHN</sequence>
<dbReference type="RefSeq" id="XP_073913464.1">
    <property type="nucleotide sequence ID" value="XM_074057363.1"/>
</dbReference>
<keyword evidence="1" id="KW-1185">Reference proteome</keyword>
<protein>
    <submittedName>
        <fullName evidence="2">Sialic acid-binding Ig-like lectin 5</fullName>
    </submittedName>
</protein>